<sequence>MFTERLASSTRGLYFTARFEGVWRLRVSSRRQSQPDQAARSLLTCTAANVAARTPITHLSTAQAEINASLGRLGAPGAEIAVHDASATVTVEPETLRQARHHEQLVREQELADATQERELRRLQRFRDTVLTDPGAAMSYWFMQHPDQLDEGVYDKITHLITKISEHDPSMSWLHVARILDAFIRDLDVADKQALLKLLSDEMVRFGNKRMADEVASHLPENQ</sequence>
<evidence type="ECO:0000313" key="2">
    <source>
        <dbReference type="Proteomes" id="UP001236014"/>
    </source>
</evidence>
<reference evidence="1 2" key="1">
    <citation type="submission" date="2023-06" db="EMBL/GenBank/DDBJ databases">
        <authorList>
            <person name="Oyuntsetseg B."/>
            <person name="Kim S.B."/>
        </authorList>
    </citation>
    <scope>NUCLEOTIDE SEQUENCE [LARGE SCALE GENOMIC DNA]</scope>
    <source>
        <strain evidence="1 2">2-15</strain>
    </source>
</reference>
<dbReference type="EMBL" id="CP127294">
    <property type="protein sequence ID" value="WIX82875.1"/>
    <property type="molecule type" value="Genomic_DNA"/>
</dbReference>
<evidence type="ECO:0000313" key="1">
    <source>
        <dbReference type="EMBL" id="WIX82875.1"/>
    </source>
</evidence>
<dbReference type="RefSeq" id="WP_285973438.1">
    <property type="nucleotide sequence ID" value="NZ_CP127294.1"/>
</dbReference>
<keyword evidence="2" id="KW-1185">Reference proteome</keyword>
<accession>A0A9Y2IPF4</accession>
<dbReference type="AlphaFoldDB" id="A0A9Y2IPF4"/>
<name>A0A9Y2IPF4_9PSEU</name>
<gene>
    <name evidence="1" type="ORF">QRX50_19915</name>
</gene>
<dbReference type="KEGG" id="acab:QRX50_19915"/>
<organism evidence="1 2">
    <name type="scientific">Amycolatopsis carbonis</name>
    <dbReference type="NCBI Taxonomy" id="715471"/>
    <lineage>
        <taxon>Bacteria</taxon>
        <taxon>Bacillati</taxon>
        <taxon>Actinomycetota</taxon>
        <taxon>Actinomycetes</taxon>
        <taxon>Pseudonocardiales</taxon>
        <taxon>Pseudonocardiaceae</taxon>
        <taxon>Amycolatopsis</taxon>
    </lineage>
</organism>
<dbReference type="Proteomes" id="UP001236014">
    <property type="component" value="Chromosome"/>
</dbReference>
<proteinExistence type="predicted"/>
<protein>
    <submittedName>
        <fullName evidence="1">Uncharacterized protein</fullName>
    </submittedName>
</protein>